<feature type="compositionally biased region" description="Polar residues" evidence="1">
    <location>
        <begin position="35"/>
        <end position="56"/>
    </location>
</feature>
<organism evidence="3 4">
    <name type="scientific">Apiotrichum porosum</name>
    <dbReference type="NCBI Taxonomy" id="105984"/>
    <lineage>
        <taxon>Eukaryota</taxon>
        <taxon>Fungi</taxon>
        <taxon>Dikarya</taxon>
        <taxon>Basidiomycota</taxon>
        <taxon>Agaricomycotina</taxon>
        <taxon>Tremellomycetes</taxon>
        <taxon>Trichosporonales</taxon>
        <taxon>Trichosporonaceae</taxon>
        <taxon>Apiotrichum</taxon>
    </lineage>
</organism>
<evidence type="ECO:0000256" key="1">
    <source>
        <dbReference type="SAM" id="MobiDB-lite"/>
    </source>
</evidence>
<dbReference type="AlphaFoldDB" id="A0A427XR38"/>
<feature type="region of interest" description="Disordered" evidence="1">
    <location>
        <begin position="29"/>
        <end position="87"/>
    </location>
</feature>
<dbReference type="STRING" id="105984.A0A427XR38"/>
<dbReference type="GeneID" id="39593272"/>
<dbReference type="RefSeq" id="XP_028476006.1">
    <property type="nucleotide sequence ID" value="XM_028624032.1"/>
</dbReference>
<sequence length="478" mass="50802">MTAALTPTPPPPAAPTLASIGTVLIDIFEPRSPYSPDTPQSHSSSLPESRIVTPQITPARRPTRLPSLESLNTPRTPQLTTFNEPLGGGTPVIGGGALYALVGARVWLPAREMRTVIDRAEPSSPSSSSSWGVKGEEADIDLNDHDAMFAAAAAKSAAAAADEDDFPVELEHEIRQFGDEMWVYNRGPGLRTPRARIAYDGDVRTYQHVVKPSLRTGTQIAAGPLFGAEYLHVSPPYGPSDLLHLLDEIDAECTGWEPKIAFEPTPSSCHSGERANLERVAPRVEILSPNHEELLSFYGVALPDTLEETCAAVEVAIRHLLAIGVGANGEGIVVVRCGAIGACVGTRAGGLVWTPAYWANDSDRVRDVTGAGNAFIGGFVAGLKITTGNPYEAVLYATVSSSFVVEQLGLPAITPAYSSTPSSSPLGLTMSAAQGSPPEVIEGMAALKLRAAARIEMWNEDAPQRRLEFLRARARVFA</sequence>
<name>A0A427XR38_9TREE</name>
<protein>
    <recommendedName>
        <fullName evidence="2">Carbohydrate kinase PfkB domain-containing protein</fullName>
    </recommendedName>
</protein>
<dbReference type="InterPro" id="IPR011611">
    <property type="entry name" value="PfkB_dom"/>
</dbReference>
<dbReference type="Pfam" id="PF00294">
    <property type="entry name" value="PfkB"/>
    <property type="match status" value="1"/>
</dbReference>
<evidence type="ECO:0000313" key="3">
    <source>
        <dbReference type="EMBL" id="RSH81287.1"/>
    </source>
</evidence>
<dbReference type="PANTHER" id="PTHR47098:SF2">
    <property type="entry name" value="PROTEIN MAK32"/>
    <property type="match status" value="1"/>
</dbReference>
<feature type="domain" description="Carbohydrate kinase PfkB" evidence="2">
    <location>
        <begin position="273"/>
        <end position="410"/>
    </location>
</feature>
<dbReference type="OrthoDB" id="497927at2759"/>
<comment type="caution">
    <text evidence="3">The sequence shown here is derived from an EMBL/GenBank/DDBJ whole genome shotgun (WGS) entry which is preliminary data.</text>
</comment>
<dbReference type="Proteomes" id="UP000279236">
    <property type="component" value="Unassembled WGS sequence"/>
</dbReference>
<evidence type="ECO:0000259" key="2">
    <source>
        <dbReference type="Pfam" id="PF00294"/>
    </source>
</evidence>
<dbReference type="PANTHER" id="PTHR47098">
    <property type="entry name" value="PROTEIN MAK32"/>
    <property type="match status" value="1"/>
</dbReference>
<accession>A0A427XR38</accession>
<reference evidence="3 4" key="1">
    <citation type="submission" date="2018-11" db="EMBL/GenBank/DDBJ databases">
        <title>Genome sequence of Apiotrichum porosum DSM 27194.</title>
        <authorList>
            <person name="Aliyu H."/>
            <person name="Gorte O."/>
            <person name="Ochsenreither K."/>
        </authorList>
    </citation>
    <scope>NUCLEOTIDE SEQUENCE [LARGE SCALE GENOMIC DNA]</scope>
    <source>
        <strain evidence="3 4">DSM 27194</strain>
    </source>
</reference>
<dbReference type="EMBL" id="RSCE01000007">
    <property type="protein sequence ID" value="RSH81287.1"/>
    <property type="molecule type" value="Genomic_DNA"/>
</dbReference>
<gene>
    <name evidence="3" type="ORF">EHS24_008729</name>
</gene>
<dbReference type="InterPro" id="IPR029056">
    <property type="entry name" value="Ribokinase-like"/>
</dbReference>
<evidence type="ECO:0000313" key="4">
    <source>
        <dbReference type="Proteomes" id="UP000279236"/>
    </source>
</evidence>
<proteinExistence type="predicted"/>
<feature type="compositionally biased region" description="Polar residues" evidence="1">
    <location>
        <begin position="69"/>
        <end position="83"/>
    </location>
</feature>
<dbReference type="SUPFAM" id="SSF53613">
    <property type="entry name" value="Ribokinase-like"/>
    <property type="match status" value="1"/>
</dbReference>
<keyword evidence="4" id="KW-1185">Reference proteome</keyword>
<dbReference type="Gene3D" id="3.40.1190.20">
    <property type="match status" value="1"/>
</dbReference>